<keyword evidence="1" id="KW-1185">Reference proteome</keyword>
<dbReference type="Pfam" id="PF16037">
    <property type="entry name" value="DUF4790"/>
    <property type="match status" value="1"/>
</dbReference>
<evidence type="ECO:0000313" key="1">
    <source>
        <dbReference type="Proteomes" id="UP000001819"/>
    </source>
</evidence>
<sequence>MSTRESISSRKSLVVGVRSTQEQAAIARYSRWTASVTIDENFTSGFPDMSRRHEKDKQHIVPGYQDLPEVKYDPKFTPPYCDDLEVFIDPNFATFRVPLYVRCLERYGEAKRRYNRQLNREVKKLIENQPTADCAWQFVRTMSYTTLWPPLHTREELKLFEKGFCKLSPAEKRHYDKIMNTNFT</sequence>
<reference evidence="2" key="2">
    <citation type="submission" date="2025-08" db="UniProtKB">
        <authorList>
            <consortium name="RefSeq"/>
        </authorList>
    </citation>
    <scope>IDENTIFICATION</scope>
    <source>
        <strain evidence="2">MV-25-SWS-2005</strain>
        <tissue evidence="2">Whole body</tissue>
    </source>
</reference>
<dbReference type="KEGG" id="dpo:6897872"/>
<proteinExistence type="predicted"/>
<protein>
    <submittedName>
        <fullName evidence="2">Uncharacterized protein</fullName>
    </submittedName>
</protein>
<dbReference type="Bgee" id="FBgn0248873">
    <property type="expression patterns" value="Expressed in male reproductive system and 1 other cell type or tissue"/>
</dbReference>
<reference evidence="1" key="1">
    <citation type="submission" date="2024-06" db="UniProtKB">
        <authorList>
            <consortium name="RefSeq"/>
        </authorList>
    </citation>
    <scope>NUCLEOTIDE SEQUENCE [LARGE SCALE GENOMIC DNA]</scope>
    <source>
        <strain evidence="1">MV2-25</strain>
    </source>
</reference>
<dbReference type="OMA" id="HKADAQY"/>
<dbReference type="AlphaFoldDB" id="A0A6I8V4J8"/>
<gene>
    <name evidence="2" type="primary">LOC6897872</name>
</gene>
<accession>A0A6I8V4J8</accession>
<organism evidence="1 2">
    <name type="scientific">Drosophila pseudoobscura pseudoobscura</name>
    <name type="common">Fruit fly</name>
    <dbReference type="NCBI Taxonomy" id="46245"/>
    <lineage>
        <taxon>Eukaryota</taxon>
        <taxon>Metazoa</taxon>
        <taxon>Ecdysozoa</taxon>
        <taxon>Arthropoda</taxon>
        <taxon>Hexapoda</taxon>
        <taxon>Insecta</taxon>
        <taxon>Pterygota</taxon>
        <taxon>Neoptera</taxon>
        <taxon>Endopterygota</taxon>
        <taxon>Diptera</taxon>
        <taxon>Brachycera</taxon>
        <taxon>Muscomorpha</taxon>
        <taxon>Ephydroidea</taxon>
        <taxon>Drosophilidae</taxon>
        <taxon>Drosophila</taxon>
        <taxon>Sophophora</taxon>
    </lineage>
</organism>
<dbReference type="InterPro" id="IPR032004">
    <property type="entry name" value="DUF4790"/>
</dbReference>
<dbReference type="RefSeq" id="XP_002137974.1">
    <property type="nucleotide sequence ID" value="XM_002137938.3"/>
</dbReference>
<name>A0A6I8V4J8_DROPS</name>
<dbReference type="Proteomes" id="UP000001819">
    <property type="component" value="Chromosome 2"/>
</dbReference>
<dbReference type="InParanoid" id="A0A6I8V4J8"/>
<dbReference type="GeneID" id="6897872"/>
<evidence type="ECO:0000313" key="2">
    <source>
        <dbReference type="RefSeq" id="XP_002137974.1"/>
    </source>
</evidence>